<dbReference type="Gene3D" id="2.60.120.650">
    <property type="entry name" value="Cupin"/>
    <property type="match status" value="1"/>
</dbReference>
<name>A0A9W7FIJ2_9STRA</name>
<comment type="caution">
    <text evidence="3">The sequence shown here is derived from an EMBL/GenBank/DDBJ whole genome shotgun (WGS) entry which is preliminary data.</text>
</comment>
<protein>
    <recommendedName>
        <fullName evidence="2">JmjC domain-containing protein</fullName>
    </recommendedName>
</protein>
<dbReference type="SMART" id="SM00558">
    <property type="entry name" value="JmjC"/>
    <property type="match status" value="1"/>
</dbReference>
<dbReference type="InterPro" id="IPR003347">
    <property type="entry name" value="JmjC_dom"/>
</dbReference>
<dbReference type="InterPro" id="IPR029058">
    <property type="entry name" value="AB_hydrolase_fold"/>
</dbReference>
<keyword evidence="4" id="KW-1185">Reference proteome</keyword>
<evidence type="ECO:0000259" key="2">
    <source>
        <dbReference type="PROSITE" id="PS51184"/>
    </source>
</evidence>
<dbReference type="GO" id="GO:0000987">
    <property type="term" value="F:cis-regulatory region sequence-specific DNA binding"/>
    <property type="evidence" value="ECO:0007669"/>
    <property type="project" value="TreeGrafter"/>
</dbReference>
<sequence length="929" mass="103948">MAHIQTAYLRSYSPGSASPTPLPPLPSYMSHRPVPPHEYNIHPYGNLMFSPPPTHSAFTSLRTEGLGSLRTLMDTHIHDFLTYLPAESVARLSECSWILMVLTRSDIRIWKDLVCSDLYPTAKIKWASAYWRTYALTKGCSYVGVDHVAEGARGRPVYSDVVYRTYLCYHCMPPPLPKGDGLERVDADVMGYEGFVERERRNRPFVITGLGEGEFEGLGTWSKAGGLEGRAEGRKFRCTSVQSSHAVSTTIGDYTEYAREVKEESPMYLFERTMGDLEKGYGEGLKSKLPFFTNHQKTMQDGTKHRGDIFSLLGSDRPDYRWLIVGPNFSGSAFHIDPNCTHAWNMPVIGRKLWVFYPPGVEPPGVRVRDGGDEVVMPVSLGEWVLSFWDEHKRRMKEGGKDGPLECVVSPGECLFVPHGWWHCVINLPMLAPEGGEGPEDPGITIAITQNYVSSSNLSDCLRFLEFNKSQISGLGDRAGGEKAKGTLGSRLESALKATMSRSEWDEVEAAKNRGFGCRAWKNETTSVMAAAKESSKNKENQATIAKFHDVVLPWFEKVAEKGSFSSRNSGHSGAFPDAAYVHIKGKGRNNPTLVLIVGWSESYLKYQEVFYDFYQKFDGKVNIFAMDHCSQGISGRWSPHLDRGWVADFAHYVDDAEHFVKDIVLKGKKKGKQPLWLLAHSMGGLVATNTVSRNPGLFDKVILSAPMFDVYGLEGVPSPILRFVAFVGDKLLGKGTDFVPGAGSKATHLSQRVEDGNECTSCQGRLDCWDHIRKENPVVVVGGVTWGWLHTSNKYRLKPDTITAEDCEALEQSDCLLLTCELDKIVSNVAHKEISEIVETMELVPLAGSLHEVFFEWNVMRDVALKQCADFFKAEKKGKIKTRNGRKPLSRRVRYTIGLFEKAGLWLVLFIFFLKVYEMGMWLIGLIM</sequence>
<keyword evidence="1" id="KW-0472">Membrane</keyword>
<proteinExistence type="predicted"/>
<evidence type="ECO:0000313" key="4">
    <source>
        <dbReference type="Proteomes" id="UP001165082"/>
    </source>
</evidence>
<dbReference type="InterPro" id="IPR050910">
    <property type="entry name" value="JMJD6_ArgDemeth/LysHydrox"/>
</dbReference>
<dbReference type="Pfam" id="PF13621">
    <property type="entry name" value="Cupin_8"/>
    <property type="match status" value="1"/>
</dbReference>
<dbReference type="GO" id="GO:0005634">
    <property type="term" value="C:nucleus"/>
    <property type="evidence" value="ECO:0007669"/>
    <property type="project" value="TreeGrafter"/>
</dbReference>
<dbReference type="InterPro" id="IPR041667">
    <property type="entry name" value="Cupin_8"/>
</dbReference>
<organism evidence="3 4">
    <name type="scientific">Triparma retinervis</name>
    <dbReference type="NCBI Taxonomy" id="2557542"/>
    <lineage>
        <taxon>Eukaryota</taxon>
        <taxon>Sar</taxon>
        <taxon>Stramenopiles</taxon>
        <taxon>Ochrophyta</taxon>
        <taxon>Bolidophyceae</taxon>
        <taxon>Parmales</taxon>
        <taxon>Triparmaceae</taxon>
        <taxon>Triparma</taxon>
    </lineage>
</organism>
<dbReference type="Pfam" id="PF12146">
    <property type="entry name" value="Hydrolase_4"/>
    <property type="match status" value="1"/>
</dbReference>
<dbReference type="PROSITE" id="PS51184">
    <property type="entry name" value="JMJC"/>
    <property type="match status" value="1"/>
</dbReference>
<dbReference type="SUPFAM" id="SSF53474">
    <property type="entry name" value="alpha/beta-Hydrolases"/>
    <property type="match status" value="1"/>
</dbReference>
<dbReference type="Proteomes" id="UP001165082">
    <property type="component" value="Unassembled WGS sequence"/>
</dbReference>
<keyword evidence="1" id="KW-1133">Transmembrane helix</keyword>
<dbReference type="PANTHER" id="PTHR12480:SF21">
    <property type="entry name" value="JMJC DOMAIN-CONTAINING PROTEIN 8"/>
    <property type="match status" value="1"/>
</dbReference>
<evidence type="ECO:0000313" key="3">
    <source>
        <dbReference type="EMBL" id="GMI12706.1"/>
    </source>
</evidence>
<dbReference type="EMBL" id="BRXZ01000493">
    <property type="protein sequence ID" value="GMI12706.1"/>
    <property type="molecule type" value="Genomic_DNA"/>
</dbReference>
<dbReference type="Gene3D" id="3.40.50.1820">
    <property type="entry name" value="alpha/beta hydrolase"/>
    <property type="match status" value="1"/>
</dbReference>
<keyword evidence="1" id="KW-0812">Transmembrane</keyword>
<dbReference type="InterPro" id="IPR022742">
    <property type="entry name" value="Hydrolase_4"/>
</dbReference>
<dbReference type="OrthoDB" id="424465at2759"/>
<feature type="transmembrane region" description="Helical" evidence="1">
    <location>
        <begin position="904"/>
        <end position="928"/>
    </location>
</feature>
<feature type="domain" description="JmjC" evidence="2">
    <location>
        <begin position="285"/>
        <end position="469"/>
    </location>
</feature>
<gene>
    <name evidence="3" type="ORF">TrRE_jg11453</name>
</gene>
<dbReference type="SUPFAM" id="SSF51197">
    <property type="entry name" value="Clavaminate synthase-like"/>
    <property type="match status" value="1"/>
</dbReference>
<accession>A0A9W7FIJ2</accession>
<reference evidence="3" key="1">
    <citation type="submission" date="2022-07" db="EMBL/GenBank/DDBJ databases">
        <title>Genome analysis of Parmales, a sister group of diatoms, reveals the evolutionary specialization of diatoms from phago-mixotrophs to photoautotrophs.</title>
        <authorList>
            <person name="Ban H."/>
            <person name="Sato S."/>
            <person name="Yoshikawa S."/>
            <person name="Kazumasa Y."/>
            <person name="Nakamura Y."/>
            <person name="Ichinomiya M."/>
            <person name="Saitoh K."/>
            <person name="Sato N."/>
            <person name="Blanc-Mathieu R."/>
            <person name="Endo H."/>
            <person name="Kuwata A."/>
            <person name="Ogata H."/>
        </authorList>
    </citation>
    <scope>NUCLEOTIDE SEQUENCE</scope>
</reference>
<dbReference type="AlphaFoldDB" id="A0A9W7FIJ2"/>
<dbReference type="PANTHER" id="PTHR12480">
    <property type="entry name" value="ARGININE DEMETHYLASE AND LYSYL-HYDROXYLASE JMJD"/>
    <property type="match status" value="1"/>
</dbReference>
<evidence type="ECO:0000256" key="1">
    <source>
        <dbReference type="SAM" id="Phobius"/>
    </source>
</evidence>